<keyword evidence="2" id="KW-1185">Reference proteome</keyword>
<evidence type="ECO:0000313" key="1">
    <source>
        <dbReference type="EMBL" id="GAA0969628.1"/>
    </source>
</evidence>
<reference evidence="1 2" key="1">
    <citation type="journal article" date="2019" name="Int. J. Syst. Evol. Microbiol.">
        <title>The Global Catalogue of Microorganisms (GCM) 10K type strain sequencing project: providing services to taxonomists for standard genome sequencing and annotation.</title>
        <authorList>
            <consortium name="The Broad Institute Genomics Platform"/>
            <consortium name="The Broad Institute Genome Sequencing Center for Infectious Disease"/>
            <person name="Wu L."/>
            <person name="Ma J."/>
        </authorList>
    </citation>
    <scope>NUCLEOTIDE SEQUENCE [LARGE SCALE GENOMIC DNA]</scope>
    <source>
        <strain evidence="1 2">JCM 10696</strain>
    </source>
</reference>
<organism evidence="1 2">
    <name type="scientific">Actinocorallia libanotica</name>
    <dbReference type="NCBI Taxonomy" id="46162"/>
    <lineage>
        <taxon>Bacteria</taxon>
        <taxon>Bacillati</taxon>
        <taxon>Actinomycetota</taxon>
        <taxon>Actinomycetes</taxon>
        <taxon>Streptosporangiales</taxon>
        <taxon>Thermomonosporaceae</taxon>
        <taxon>Actinocorallia</taxon>
    </lineage>
</organism>
<name>A0ABN1S0Y4_9ACTN</name>
<gene>
    <name evidence="1" type="ORF">GCM10009550_76560</name>
</gene>
<proteinExistence type="predicted"/>
<evidence type="ECO:0000313" key="2">
    <source>
        <dbReference type="Proteomes" id="UP001500665"/>
    </source>
</evidence>
<protein>
    <submittedName>
        <fullName evidence="1">Uncharacterized protein</fullName>
    </submittedName>
</protein>
<dbReference type="Proteomes" id="UP001500665">
    <property type="component" value="Unassembled WGS sequence"/>
</dbReference>
<accession>A0ABN1S0Y4</accession>
<comment type="caution">
    <text evidence="1">The sequence shown here is derived from an EMBL/GenBank/DDBJ whole genome shotgun (WGS) entry which is preliminary data.</text>
</comment>
<dbReference type="EMBL" id="BAAAHH010000066">
    <property type="protein sequence ID" value="GAA0969628.1"/>
    <property type="molecule type" value="Genomic_DNA"/>
</dbReference>
<sequence length="110" mass="12025">MDAHPDAVAGSEEDRIGVLYQSQWHLPVEGGELAAERTGQCIVEGLCGGRAVRDAEVDALGQPVVGQARAVPPIRSRRGPRRRRPDKVRADKAYEAAKTMSYVVIRESFL</sequence>